<dbReference type="InterPro" id="IPR050097">
    <property type="entry name" value="Ferredoxin-NADP_redctase_2"/>
</dbReference>
<organism evidence="8 9">
    <name type="scientific">Collinsella tanakaei</name>
    <dbReference type="NCBI Taxonomy" id="626935"/>
    <lineage>
        <taxon>Bacteria</taxon>
        <taxon>Bacillati</taxon>
        <taxon>Actinomycetota</taxon>
        <taxon>Coriobacteriia</taxon>
        <taxon>Coriobacteriales</taxon>
        <taxon>Coriobacteriaceae</taxon>
        <taxon>Collinsella</taxon>
    </lineage>
</organism>
<evidence type="ECO:0000313" key="8">
    <source>
        <dbReference type="EMBL" id="RGL08245.1"/>
    </source>
</evidence>
<comment type="caution">
    <text evidence="8">The sequence shown here is derived from an EMBL/GenBank/DDBJ whole genome shotgun (WGS) entry which is preliminary data.</text>
</comment>
<keyword evidence="4" id="KW-1015">Disulfide bond</keyword>
<evidence type="ECO:0000256" key="6">
    <source>
        <dbReference type="ARBA" id="ARBA00048132"/>
    </source>
</evidence>
<reference evidence="8 9" key="1">
    <citation type="submission" date="2018-08" db="EMBL/GenBank/DDBJ databases">
        <title>A genome reference for cultivated species of the human gut microbiota.</title>
        <authorList>
            <person name="Zou Y."/>
            <person name="Xue W."/>
            <person name="Luo G."/>
        </authorList>
    </citation>
    <scope>NUCLEOTIDE SEQUENCE [LARGE SCALE GENOMIC DNA]</scope>
    <source>
        <strain evidence="8 9">TF08-14</strain>
    </source>
</reference>
<evidence type="ECO:0000256" key="5">
    <source>
        <dbReference type="ARBA" id="ARBA00023284"/>
    </source>
</evidence>
<keyword evidence="1" id="KW-0285">Flavoprotein</keyword>
<dbReference type="PRINTS" id="PR00368">
    <property type="entry name" value="FADPNR"/>
</dbReference>
<protein>
    <submittedName>
        <fullName evidence="8">FAD-binding protein</fullName>
    </submittedName>
</protein>
<dbReference type="Pfam" id="PF07992">
    <property type="entry name" value="Pyr_redox_2"/>
    <property type="match status" value="1"/>
</dbReference>
<keyword evidence="2" id="KW-0274">FAD</keyword>
<dbReference type="GO" id="GO:0004791">
    <property type="term" value="F:thioredoxin-disulfide reductase (NADPH) activity"/>
    <property type="evidence" value="ECO:0007669"/>
    <property type="project" value="UniProtKB-EC"/>
</dbReference>
<dbReference type="SUPFAM" id="SSF51905">
    <property type="entry name" value="FAD/NAD(P)-binding domain"/>
    <property type="match status" value="1"/>
</dbReference>
<comment type="catalytic activity">
    <reaction evidence="6">
        <text>[thioredoxin]-dithiol + NADP(+) = [thioredoxin]-disulfide + NADPH + H(+)</text>
        <dbReference type="Rhea" id="RHEA:20345"/>
        <dbReference type="Rhea" id="RHEA-COMP:10698"/>
        <dbReference type="Rhea" id="RHEA-COMP:10700"/>
        <dbReference type="ChEBI" id="CHEBI:15378"/>
        <dbReference type="ChEBI" id="CHEBI:29950"/>
        <dbReference type="ChEBI" id="CHEBI:50058"/>
        <dbReference type="ChEBI" id="CHEBI:57783"/>
        <dbReference type="ChEBI" id="CHEBI:58349"/>
        <dbReference type="EC" id="1.8.1.9"/>
    </reaction>
</comment>
<dbReference type="Gene3D" id="3.50.50.60">
    <property type="entry name" value="FAD/NAD(P)-binding domain"/>
    <property type="match status" value="2"/>
</dbReference>
<feature type="domain" description="FAD/NAD(P)-binding" evidence="7">
    <location>
        <begin position="7"/>
        <end position="298"/>
    </location>
</feature>
<keyword evidence="5" id="KW-0676">Redox-active center</keyword>
<dbReference type="InterPro" id="IPR023753">
    <property type="entry name" value="FAD/NAD-binding_dom"/>
</dbReference>
<dbReference type="PANTHER" id="PTHR48105">
    <property type="entry name" value="THIOREDOXIN REDUCTASE 1-RELATED-RELATED"/>
    <property type="match status" value="1"/>
</dbReference>
<dbReference type="EMBL" id="QSRJ01000011">
    <property type="protein sequence ID" value="RGL08245.1"/>
    <property type="molecule type" value="Genomic_DNA"/>
</dbReference>
<dbReference type="AlphaFoldDB" id="A0A3E4QPU9"/>
<gene>
    <name evidence="8" type="ORF">DXC81_09040</name>
</gene>
<proteinExistence type="predicted"/>
<dbReference type="Proteomes" id="UP000260943">
    <property type="component" value="Unassembled WGS sequence"/>
</dbReference>
<sequence length="313" mass="33642">MNEQSTYDVAIIGGGPAGYTAGIYAARASLNAAVFEQGMPGGQIATSDTIDNYPAFPSISGAELGMKMQEHSEQAGAQTIYEMVNNVHIDETGEFDVETDSATYHARSLIVATGARPRLAGFKGENDYRGRGISYCATCDGMFYRGKDLFVVGGGNSAVEEAMFLAKIAKHVTMVVRKNHFRASRGMVSRLLEHDNVSVRFNTSINEVTGGTLLNRIEFIDTTNGESRVEELPEGSFGIFVFTGNDPVVDLVKDYVDLGSDGGVITDDSMMTKTPGLFCVGDMRTKQLRQVITAAADGAIAGTAAYRYLEQSD</sequence>
<dbReference type="PROSITE" id="PS00573">
    <property type="entry name" value="PYRIDINE_REDOX_2"/>
    <property type="match status" value="1"/>
</dbReference>
<dbReference type="InterPro" id="IPR008255">
    <property type="entry name" value="Pyr_nucl-diS_OxRdtase_2_AS"/>
</dbReference>
<dbReference type="RefSeq" id="WP_117680096.1">
    <property type="nucleotide sequence ID" value="NZ_CAJJKC010000002.1"/>
</dbReference>
<evidence type="ECO:0000259" key="7">
    <source>
        <dbReference type="Pfam" id="PF07992"/>
    </source>
</evidence>
<evidence type="ECO:0000256" key="3">
    <source>
        <dbReference type="ARBA" id="ARBA00023002"/>
    </source>
</evidence>
<evidence type="ECO:0000256" key="4">
    <source>
        <dbReference type="ARBA" id="ARBA00023157"/>
    </source>
</evidence>
<keyword evidence="3" id="KW-0560">Oxidoreductase</keyword>
<evidence type="ECO:0000256" key="2">
    <source>
        <dbReference type="ARBA" id="ARBA00022827"/>
    </source>
</evidence>
<evidence type="ECO:0000313" key="9">
    <source>
        <dbReference type="Proteomes" id="UP000260943"/>
    </source>
</evidence>
<accession>A0A3E4QPU9</accession>
<dbReference type="PRINTS" id="PR00469">
    <property type="entry name" value="PNDRDTASEII"/>
</dbReference>
<evidence type="ECO:0000256" key="1">
    <source>
        <dbReference type="ARBA" id="ARBA00022630"/>
    </source>
</evidence>
<name>A0A3E4QPU9_9ACTN</name>
<dbReference type="InterPro" id="IPR036188">
    <property type="entry name" value="FAD/NAD-bd_sf"/>
</dbReference>